<dbReference type="PATRIC" id="fig|1053189.3.peg.1954"/>
<evidence type="ECO:0000313" key="1">
    <source>
        <dbReference type="EMBL" id="EJQ46435.1"/>
    </source>
</evidence>
<dbReference type="Proteomes" id="UP000006600">
    <property type="component" value="Unassembled WGS sequence"/>
</dbReference>
<name>J8B3W5_BACCE</name>
<dbReference type="EMBL" id="AHDJ01000020">
    <property type="protein sequence ID" value="EJQ46435.1"/>
    <property type="molecule type" value="Genomic_DNA"/>
</dbReference>
<organism evidence="1 2">
    <name type="scientific">Bacillus cereus BAG5X1-1</name>
    <dbReference type="NCBI Taxonomy" id="1053189"/>
    <lineage>
        <taxon>Bacteria</taxon>
        <taxon>Bacillati</taxon>
        <taxon>Bacillota</taxon>
        <taxon>Bacilli</taxon>
        <taxon>Bacillales</taxon>
        <taxon>Bacillaceae</taxon>
        <taxon>Bacillus</taxon>
        <taxon>Bacillus cereus group</taxon>
    </lineage>
</organism>
<sequence length="43" mass="5030">MIGIFDAILRKKIETNQFLRIENRGAFIIGNRKEIGRFTYDNG</sequence>
<dbReference type="HOGENOM" id="CLU_3229402_0_0_9"/>
<proteinExistence type="predicted"/>
<gene>
    <name evidence="1" type="ORF">IEE_01934</name>
</gene>
<evidence type="ECO:0000313" key="2">
    <source>
        <dbReference type="Proteomes" id="UP000006600"/>
    </source>
</evidence>
<accession>J8B3W5</accession>
<dbReference type="AlphaFoldDB" id="J8B3W5"/>
<protein>
    <submittedName>
        <fullName evidence="1">Uncharacterized protein</fullName>
    </submittedName>
</protein>
<comment type="caution">
    <text evidence="1">The sequence shown here is derived from an EMBL/GenBank/DDBJ whole genome shotgun (WGS) entry which is preliminary data.</text>
</comment>
<dbReference type="RefSeq" id="WP_002199748.1">
    <property type="nucleotide sequence ID" value="NZ_JH791996.1"/>
</dbReference>
<reference evidence="1 2" key="1">
    <citation type="submission" date="2012-04" db="EMBL/GenBank/DDBJ databases">
        <title>The Genome Sequence of Bacillus cereus BAG5X1-1.</title>
        <authorList>
            <consortium name="The Broad Institute Genome Sequencing Platform"/>
            <consortium name="The Broad Institute Genome Sequencing Center for Infectious Disease"/>
            <person name="Feldgarden M."/>
            <person name="Van der Auwera G.A."/>
            <person name="Mahillon J."/>
            <person name="Duprez V."/>
            <person name="Timmery S."/>
            <person name="Mattelet C."/>
            <person name="Dierick K."/>
            <person name="Sun M."/>
            <person name="Yu Z."/>
            <person name="Zhu L."/>
            <person name="Hu X."/>
            <person name="Shank E.B."/>
            <person name="Swiecicka I."/>
            <person name="Hansen B.M."/>
            <person name="Andrup L."/>
            <person name="Young S.K."/>
            <person name="Zeng Q."/>
            <person name="Gargeya S."/>
            <person name="Fitzgerald M."/>
            <person name="Haas B."/>
            <person name="Abouelleil A."/>
            <person name="Alvarado L."/>
            <person name="Arachchi H.M."/>
            <person name="Berlin A."/>
            <person name="Chapman S.B."/>
            <person name="Goldberg J."/>
            <person name="Griggs A."/>
            <person name="Gujja S."/>
            <person name="Hansen M."/>
            <person name="Howarth C."/>
            <person name="Imamovic A."/>
            <person name="Larimer J."/>
            <person name="McCowen C."/>
            <person name="Montmayeur A."/>
            <person name="Murphy C."/>
            <person name="Neiman D."/>
            <person name="Pearson M."/>
            <person name="Priest M."/>
            <person name="Roberts A."/>
            <person name="Saif S."/>
            <person name="Shea T."/>
            <person name="Sisk P."/>
            <person name="Sykes S."/>
            <person name="Wortman J."/>
            <person name="Nusbaum C."/>
            <person name="Birren B."/>
        </authorList>
    </citation>
    <scope>NUCLEOTIDE SEQUENCE [LARGE SCALE GENOMIC DNA]</scope>
    <source>
        <strain evidence="1 2">BAG5X1-1</strain>
    </source>
</reference>